<dbReference type="VEuPathDB" id="FungiDB:ASPWEDRAFT_730400"/>
<dbReference type="InterPro" id="IPR049900">
    <property type="entry name" value="PKS_mFAS_DH"/>
</dbReference>
<dbReference type="CDD" id="cd05195">
    <property type="entry name" value="enoyl_red"/>
    <property type="match status" value="1"/>
</dbReference>
<keyword evidence="14" id="KW-1185">Reference proteome</keyword>
<dbReference type="InterPro" id="IPR049552">
    <property type="entry name" value="PKS_DH_N"/>
</dbReference>
<dbReference type="Pfam" id="PF08242">
    <property type="entry name" value="Methyltransf_12"/>
    <property type="match status" value="1"/>
</dbReference>
<dbReference type="SUPFAM" id="SSF53901">
    <property type="entry name" value="Thiolase-like"/>
    <property type="match status" value="1"/>
</dbReference>
<keyword evidence="7" id="KW-0012">Acyltransferase</keyword>
<evidence type="ECO:0000256" key="5">
    <source>
        <dbReference type="ARBA" id="ARBA00023002"/>
    </source>
</evidence>
<dbReference type="SMART" id="SM00825">
    <property type="entry name" value="PKS_KS"/>
    <property type="match status" value="1"/>
</dbReference>
<dbReference type="GO" id="GO:0006633">
    <property type="term" value="P:fatty acid biosynthetic process"/>
    <property type="evidence" value="ECO:0007669"/>
    <property type="project" value="TreeGrafter"/>
</dbReference>
<feature type="domain" description="PKS/mFAS DH" evidence="12">
    <location>
        <begin position="936"/>
        <end position="1238"/>
    </location>
</feature>
<evidence type="ECO:0000256" key="2">
    <source>
        <dbReference type="ARBA" id="ARBA00022553"/>
    </source>
</evidence>
<dbReference type="InterPro" id="IPR036736">
    <property type="entry name" value="ACP-like_sf"/>
</dbReference>
<dbReference type="STRING" id="1073089.A0A1L9RYT7"/>
<dbReference type="InterPro" id="IPR049551">
    <property type="entry name" value="PKS_DH_C"/>
</dbReference>
<feature type="region of interest" description="Disordered" evidence="9">
    <location>
        <begin position="2407"/>
        <end position="2432"/>
    </location>
</feature>
<gene>
    <name evidence="13" type="ORF">ASPWEDRAFT_730400</name>
</gene>
<dbReference type="Pfam" id="PF08659">
    <property type="entry name" value="KR"/>
    <property type="match status" value="1"/>
</dbReference>
<dbReference type="Gene3D" id="3.40.50.720">
    <property type="entry name" value="NAD(P)-binding Rossmann-like Domain"/>
    <property type="match status" value="2"/>
</dbReference>
<dbReference type="InterPro" id="IPR042104">
    <property type="entry name" value="PKS_dehydratase_sf"/>
</dbReference>
<dbReference type="GO" id="GO:0016491">
    <property type="term" value="F:oxidoreductase activity"/>
    <property type="evidence" value="ECO:0007669"/>
    <property type="project" value="UniProtKB-KW"/>
</dbReference>
<dbReference type="InterPro" id="IPR056501">
    <property type="entry name" value="NAD-bd_HRPKS_sdrA"/>
</dbReference>
<dbReference type="InterPro" id="IPR013217">
    <property type="entry name" value="Methyltransf_12"/>
</dbReference>
<evidence type="ECO:0000313" key="14">
    <source>
        <dbReference type="Proteomes" id="UP000184383"/>
    </source>
</evidence>
<dbReference type="PANTHER" id="PTHR43775">
    <property type="entry name" value="FATTY ACID SYNTHASE"/>
    <property type="match status" value="1"/>
</dbReference>
<dbReference type="GO" id="GO:0004312">
    <property type="term" value="F:fatty acid synthase activity"/>
    <property type="evidence" value="ECO:0007669"/>
    <property type="project" value="TreeGrafter"/>
</dbReference>
<dbReference type="Pfam" id="PF00109">
    <property type="entry name" value="ketoacyl-synt"/>
    <property type="match status" value="1"/>
</dbReference>
<dbReference type="Proteomes" id="UP000184383">
    <property type="component" value="Unassembled WGS sequence"/>
</dbReference>
<dbReference type="InterPro" id="IPR001227">
    <property type="entry name" value="Ac_transferase_dom_sf"/>
</dbReference>
<dbReference type="OrthoDB" id="329835at2759"/>
<dbReference type="SUPFAM" id="SSF52151">
    <property type="entry name" value="FabD/lysophospholipase-like"/>
    <property type="match status" value="1"/>
</dbReference>
<dbReference type="Gene3D" id="3.40.50.150">
    <property type="entry name" value="Vaccinia Virus protein VP39"/>
    <property type="match status" value="1"/>
</dbReference>
<dbReference type="SMART" id="SM00823">
    <property type="entry name" value="PKS_PP"/>
    <property type="match status" value="1"/>
</dbReference>
<dbReference type="InterPro" id="IPR016039">
    <property type="entry name" value="Thiolase-like"/>
</dbReference>
<dbReference type="FunFam" id="3.40.50.720:FF:000209">
    <property type="entry name" value="Polyketide synthase Pks12"/>
    <property type="match status" value="1"/>
</dbReference>
<dbReference type="CDD" id="cd00833">
    <property type="entry name" value="PKS"/>
    <property type="match status" value="1"/>
</dbReference>
<dbReference type="GO" id="GO:1901336">
    <property type="term" value="P:lactone biosynthetic process"/>
    <property type="evidence" value="ECO:0007669"/>
    <property type="project" value="UniProtKB-ARBA"/>
</dbReference>
<dbReference type="Pfam" id="PF00550">
    <property type="entry name" value="PP-binding"/>
    <property type="match status" value="1"/>
</dbReference>
<dbReference type="InterPro" id="IPR016035">
    <property type="entry name" value="Acyl_Trfase/lysoPLipase"/>
</dbReference>
<dbReference type="Pfam" id="PF00698">
    <property type="entry name" value="Acyl_transf_1"/>
    <property type="match status" value="1"/>
</dbReference>
<keyword evidence="6" id="KW-0511">Multifunctional enzyme</keyword>
<dbReference type="InterPro" id="IPR020806">
    <property type="entry name" value="PKS_PP-bd"/>
</dbReference>
<dbReference type="InterPro" id="IPR050091">
    <property type="entry name" value="PKS_NRPS_Biosynth_Enz"/>
</dbReference>
<keyword evidence="2" id="KW-0597">Phosphoprotein</keyword>
<dbReference type="SMART" id="SM00829">
    <property type="entry name" value="PKS_ER"/>
    <property type="match status" value="1"/>
</dbReference>
<evidence type="ECO:0000256" key="1">
    <source>
        <dbReference type="ARBA" id="ARBA00022450"/>
    </source>
</evidence>
<dbReference type="InterPro" id="IPR014030">
    <property type="entry name" value="Ketoacyl_synth_N"/>
</dbReference>
<dbReference type="SUPFAM" id="SSF47336">
    <property type="entry name" value="ACP-like"/>
    <property type="match status" value="1"/>
</dbReference>
<dbReference type="InterPro" id="IPR020843">
    <property type="entry name" value="ER"/>
</dbReference>
<accession>A0A1L9RYT7</accession>
<dbReference type="SUPFAM" id="SSF50129">
    <property type="entry name" value="GroES-like"/>
    <property type="match status" value="1"/>
</dbReference>
<dbReference type="Gene3D" id="3.40.47.10">
    <property type="match status" value="1"/>
</dbReference>
<dbReference type="Pfam" id="PF13602">
    <property type="entry name" value="ADH_zinc_N_2"/>
    <property type="match status" value="1"/>
</dbReference>
<dbReference type="SUPFAM" id="SSF55048">
    <property type="entry name" value="Probable ACP-binding domain of malonyl-CoA ACP transacylase"/>
    <property type="match status" value="1"/>
</dbReference>
<dbReference type="GO" id="GO:0044550">
    <property type="term" value="P:secondary metabolite biosynthetic process"/>
    <property type="evidence" value="ECO:0007669"/>
    <property type="project" value="TreeGrafter"/>
</dbReference>
<dbReference type="GO" id="GO:0031177">
    <property type="term" value="F:phosphopantetheine binding"/>
    <property type="evidence" value="ECO:0007669"/>
    <property type="project" value="InterPro"/>
</dbReference>
<dbReference type="Pfam" id="PF08240">
    <property type="entry name" value="ADH_N"/>
    <property type="match status" value="1"/>
</dbReference>
<dbReference type="InterPro" id="IPR014031">
    <property type="entry name" value="Ketoacyl_synth_C"/>
</dbReference>
<feature type="domain" description="Ketosynthase family 3 (KS3)" evidence="11">
    <location>
        <begin position="11"/>
        <end position="438"/>
    </location>
</feature>
<evidence type="ECO:0000259" key="12">
    <source>
        <dbReference type="PROSITE" id="PS52019"/>
    </source>
</evidence>
<dbReference type="SMART" id="SM00822">
    <property type="entry name" value="PKS_KR"/>
    <property type="match status" value="1"/>
</dbReference>
<dbReference type="Pfam" id="PF16197">
    <property type="entry name" value="KAsynt_C_assoc"/>
    <property type="match status" value="1"/>
</dbReference>
<keyword evidence="1" id="KW-0596">Phosphopantetheine</keyword>
<reference evidence="14" key="1">
    <citation type="journal article" date="2017" name="Genome Biol.">
        <title>Comparative genomics reveals high biological diversity and specific adaptations in the industrially and medically important fungal genus Aspergillus.</title>
        <authorList>
            <person name="de Vries R.P."/>
            <person name="Riley R."/>
            <person name="Wiebenga A."/>
            <person name="Aguilar-Osorio G."/>
            <person name="Amillis S."/>
            <person name="Uchima C.A."/>
            <person name="Anderluh G."/>
            <person name="Asadollahi M."/>
            <person name="Askin M."/>
            <person name="Barry K."/>
            <person name="Battaglia E."/>
            <person name="Bayram O."/>
            <person name="Benocci T."/>
            <person name="Braus-Stromeyer S.A."/>
            <person name="Caldana C."/>
            <person name="Canovas D."/>
            <person name="Cerqueira G.C."/>
            <person name="Chen F."/>
            <person name="Chen W."/>
            <person name="Choi C."/>
            <person name="Clum A."/>
            <person name="Dos Santos R.A."/>
            <person name="Damasio A.R."/>
            <person name="Diallinas G."/>
            <person name="Emri T."/>
            <person name="Fekete E."/>
            <person name="Flipphi M."/>
            <person name="Freyberg S."/>
            <person name="Gallo A."/>
            <person name="Gournas C."/>
            <person name="Habgood R."/>
            <person name="Hainaut M."/>
            <person name="Harispe M.L."/>
            <person name="Henrissat B."/>
            <person name="Hilden K.S."/>
            <person name="Hope R."/>
            <person name="Hossain A."/>
            <person name="Karabika E."/>
            <person name="Karaffa L."/>
            <person name="Karanyi Z."/>
            <person name="Krasevec N."/>
            <person name="Kuo A."/>
            <person name="Kusch H."/>
            <person name="LaButti K."/>
            <person name="Lagendijk E.L."/>
            <person name="Lapidus A."/>
            <person name="Levasseur A."/>
            <person name="Lindquist E."/>
            <person name="Lipzen A."/>
            <person name="Logrieco A.F."/>
            <person name="MacCabe A."/>
            <person name="Maekelae M.R."/>
            <person name="Malavazi I."/>
            <person name="Melin P."/>
            <person name="Meyer V."/>
            <person name="Mielnichuk N."/>
            <person name="Miskei M."/>
            <person name="Molnar A.P."/>
            <person name="Mule G."/>
            <person name="Ngan C.Y."/>
            <person name="Orejas M."/>
            <person name="Orosz E."/>
            <person name="Ouedraogo J.P."/>
            <person name="Overkamp K.M."/>
            <person name="Park H.-S."/>
            <person name="Perrone G."/>
            <person name="Piumi F."/>
            <person name="Punt P.J."/>
            <person name="Ram A.F."/>
            <person name="Ramon A."/>
            <person name="Rauscher S."/>
            <person name="Record E."/>
            <person name="Riano-Pachon D.M."/>
            <person name="Robert V."/>
            <person name="Roehrig J."/>
            <person name="Ruller R."/>
            <person name="Salamov A."/>
            <person name="Salih N.S."/>
            <person name="Samson R.A."/>
            <person name="Sandor E."/>
            <person name="Sanguinetti M."/>
            <person name="Schuetze T."/>
            <person name="Sepcic K."/>
            <person name="Shelest E."/>
            <person name="Sherlock G."/>
            <person name="Sophianopoulou V."/>
            <person name="Squina F.M."/>
            <person name="Sun H."/>
            <person name="Susca A."/>
            <person name="Todd R.B."/>
            <person name="Tsang A."/>
            <person name="Unkles S.E."/>
            <person name="van de Wiele N."/>
            <person name="van Rossen-Uffink D."/>
            <person name="Oliveira J.V."/>
            <person name="Vesth T.C."/>
            <person name="Visser J."/>
            <person name="Yu J.-H."/>
            <person name="Zhou M."/>
            <person name="Andersen M.R."/>
            <person name="Archer D.B."/>
            <person name="Baker S.E."/>
            <person name="Benoit I."/>
            <person name="Brakhage A.A."/>
            <person name="Braus G.H."/>
            <person name="Fischer R."/>
            <person name="Frisvad J.C."/>
            <person name="Goldman G.H."/>
            <person name="Houbraken J."/>
            <person name="Oakley B."/>
            <person name="Pocsi I."/>
            <person name="Scazzocchio C."/>
            <person name="Seiboth B."/>
            <person name="vanKuyk P.A."/>
            <person name="Wortman J."/>
            <person name="Dyer P.S."/>
            <person name="Grigoriev I.V."/>
        </authorList>
    </citation>
    <scope>NUCLEOTIDE SEQUENCE [LARGE SCALE GENOMIC DNA]</scope>
    <source>
        <strain evidence="14">DTO 134E9</strain>
    </source>
</reference>
<dbReference type="InterPro" id="IPR029063">
    <property type="entry name" value="SAM-dependent_MTases_sf"/>
</dbReference>
<dbReference type="InterPro" id="IPR032821">
    <property type="entry name" value="PKS_assoc"/>
</dbReference>
<evidence type="ECO:0000256" key="9">
    <source>
        <dbReference type="SAM" id="MobiDB-lite"/>
    </source>
</evidence>
<feature type="active site" description="Proton acceptor; for dehydratase activity" evidence="8">
    <location>
        <position position="968"/>
    </location>
</feature>
<dbReference type="InterPro" id="IPR020807">
    <property type="entry name" value="PKS_DH"/>
</dbReference>
<dbReference type="CDD" id="cd02440">
    <property type="entry name" value="AdoMet_MTases"/>
    <property type="match status" value="1"/>
</dbReference>
<dbReference type="PROSITE" id="PS52019">
    <property type="entry name" value="PKS_MFAS_DH"/>
    <property type="match status" value="1"/>
</dbReference>
<evidence type="ECO:0000256" key="4">
    <source>
        <dbReference type="ARBA" id="ARBA00022857"/>
    </source>
</evidence>
<dbReference type="Pfam" id="PF14765">
    <property type="entry name" value="PS-DH"/>
    <property type="match status" value="1"/>
</dbReference>
<dbReference type="InterPro" id="IPR011032">
    <property type="entry name" value="GroES-like_sf"/>
</dbReference>
<dbReference type="InterPro" id="IPR016036">
    <property type="entry name" value="Malonyl_transacylase_ACP-bd"/>
</dbReference>
<protein>
    <submittedName>
        <fullName evidence="13">Uncharacterized protein</fullName>
    </submittedName>
</protein>
<keyword evidence="4" id="KW-0521">NADP</keyword>
<dbReference type="SUPFAM" id="SSF53335">
    <property type="entry name" value="S-adenosyl-L-methionine-dependent methyltransferases"/>
    <property type="match status" value="1"/>
</dbReference>
<evidence type="ECO:0000256" key="8">
    <source>
        <dbReference type="PROSITE-ProRule" id="PRU01363"/>
    </source>
</evidence>
<dbReference type="Gene3D" id="1.10.1200.10">
    <property type="entry name" value="ACP-like"/>
    <property type="match status" value="1"/>
</dbReference>
<name>A0A1L9RYT7_ASPWE</name>
<dbReference type="SMART" id="SM00827">
    <property type="entry name" value="PKS_AT"/>
    <property type="match status" value="1"/>
</dbReference>
<dbReference type="Gene3D" id="3.90.180.10">
    <property type="entry name" value="Medium-chain alcohol dehydrogenases, catalytic domain"/>
    <property type="match status" value="1"/>
</dbReference>
<evidence type="ECO:0000259" key="11">
    <source>
        <dbReference type="PROSITE" id="PS52004"/>
    </source>
</evidence>
<evidence type="ECO:0000256" key="3">
    <source>
        <dbReference type="ARBA" id="ARBA00022679"/>
    </source>
</evidence>
<feature type="active site" description="Proton donor; for dehydratase activity" evidence="8">
    <location>
        <position position="1148"/>
    </location>
</feature>
<evidence type="ECO:0000259" key="10">
    <source>
        <dbReference type="PROSITE" id="PS50075"/>
    </source>
</evidence>
<dbReference type="Pfam" id="PF21089">
    <property type="entry name" value="PKS_DH_N"/>
    <property type="match status" value="1"/>
</dbReference>
<feature type="region of interest" description="C-terminal hotdog fold" evidence="8">
    <location>
        <begin position="1088"/>
        <end position="1238"/>
    </location>
</feature>
<dbReference type="PROSITE" id="PS50075">
    <property type="entry name" value="CARRIER"/>
    <property type="match status" value="1"/>
</dbReference>
<dbReference type="Gene3D" id="3.40.366.10">
    <property type="entry name" value="Malonyl-Coenzyme A Acyl Carrier Protein, domain 2"/>
    <property type="match status" value="1"/>
</dbReference>
<dbReference type="PANTHER" id="PTHR43775:SF29">
    <property type="entry name" value="ASPERFURANONE POLYKETIDE SYNTHASE AFOG-RELATED"/>
    <property type="match status" value="1"/>
</dbReference>
<dbReference type="PROSITE" id="PS52004">
    <property type="entry name" value="KS3_2"/>
    <property type="match status" value="1"/>
</dbReference>
<dbReference type="EMBL" id="KV878209">
    <property type="protein sequence ID" value="OJJ40111.1"/>
    <property type="molecule type" value="Genomic_DNA"/>
</dbReference>
<dbReference type="Pfam" id="PF02801">
    <property type="entry name" value="Ketoacyl-synt_C"/>
    <property type="match status" value="1"/>
</dbReference>
<dbReference type="InterPro" id="IPR009081">
    <property type="entry name" value="PP-bd_ACP"/>
</dbReference>
<dbReference type="Gene3D" id="3.30.70.3290">
    <property type="match status" value="1"/>
</dbReference>
<dbReference type="InterPro" id="IPR013968">
    <property type="entry name" value="PKS_KR"/>
</dbReference>
<feature type="domain" description="Carrier" evidence="10">
    <location>
        <begin position="2447"/>
        <end position="2521"/>
    </location>
</feature>
<keyword evidence="5" id="KW-0560">Oxidoreductase</keyword>
<keyword evidence="3" id="KW-0808">Transferase</keyword>
<evidence type="ECO:0000256" key="7">
    <source>
        <dbReference type="ARBA" id="ARBA00023315"/>
    </source>
</evidence>
<dbReference type="InterPro" id="IPR057326">
    <property type="entry name" value="KR_dom"/>
</dbReference>
<dbReference type="Pfam" id="PF23114">
    <property type="entry name" value="NAD-bd_HRPKS_sdrA"/>
    <property type="match status" value="1"/>
</dbReference>
<dbReference type="InterPro" id="IPR020841">
    <property type="entry name" value="PKS_Beta-ketoAc_synthase_dom"/>
</dbReference>
<evidence type="ECO:0000313" key="13">
    <source>
        <dbReference type="EMBL" id="OJJ40111.1"/>
    </source>
</evidence>
<feature type="region of interest" description="N-terminal hotdog fold" evidence="8">
    <location>
        <begin position="936"/>
        <end position="1076"/>
    </location>
</feature>
<dbReference type="SUPFAM" id="SSF51735">
    <property type="entry name" value="NAD(P)-binding Rossmann-fold domains"/>
    <property type="match status" value="3"/>
</dbReference>
<dbReference type="InterPro" id="IPR013154">
    <property type="entry name" value="ADH-like_N"/>
</dbReference>
<dbReference type="GeneID" id="63755119"/>
<proteinExistence type="predicted"/>
<dbReference type="InterPro" id="IPR036291">
    <property type="entry name" value="NAD(P)-bd_dom_sf"/>
</dbReference>
<dbReference type="Gene3D" id="3.10.129.110">
    <property type="entry name" value="Polyketide synthase dehydratase"/>
    <property type="match status" value="1"/>
</dbReference>
<dbReference type="InterPro" id="IPR014043">
    <property type="entry name" value="Acyl_transferase_dom"/>
</dbReference>
<sequence>MQSPPDTKGRQESIAIIGMGCRLPGSATNLSKFWDLLSRGESAWTKVPDSRFNQDAFYNPDSKTSGTFHSRGGHFLTGDISRYDANFFNVNPAEAQAMDPQLRLLLEVAYEAVENAGLSLDKLRGTSTSSYVALYNRDYEKMLLRDPENLPFYHQTGNGEAMFANRLAYFFDLNGASVTLDTGCSGGMVALHLACESIRNGVSSQSLVGASNLILDPATMIGPSFLRFYAADGRTKAFDQRADGYGRGEGVCCVMLKSLAAALKDGDPIHAVIRSSAINQDGRTPGITVPSGDAQESLIRAAYHAAALSPAKTGYIETHGSGTALGDLTETKAIGSVLGAAQGRLSPVLLGSVKTNIGHLENASGLAAIIKAALVIEKDCIPPTINLQKANADISWKEWNIEIANRWQRLSELGSGSSQVSLNSFGFGGTNVHIVLDRLQDFDRPEQHTNGRNGFQKPNPNIYILSARSSESARLMAVQFQEYLQQNSCNGQDHDFLEDLAHTLYTRRPLFPWRAAIVADSASALEQHRPETWSFYHAGKRSPKLSFIFTGQGAQWETMGRDLLETNSAFRESIWRADQYLSELGVEWKLIDELMKPLPESRLGSAVIAQAASTAVQLALVDMLASWNVYPTAVTGHSSGEIAAAYAGKIVSFRDAMLIAYARGCAVGQLARQNNNPIKGAMIAVGLDVLTAKQYFGRLSDSAGLLTVACVNSPQSVTVSGDEAAIIQLEKILEQESIFVRRLPVDVAYHSHHMLRVAEDYRSALSSLQKPCSNPDVVFHSSVKAKVLDGAELDAHYWVKNLVSPVLFSAAVESLTQAPKDSQSAAVSFLVEIGPHAALKGPIKQILGTRMGEQVRYAPTIVRHKSSRHTMLDLAADLFKHGYDIDINLVNFGNAEAARPRRCLSDLPPYPFDHSTSFWHGSRLSRNYRHRVDPPHELLGVLSVESSALEPRWRNYIGVSTAPWLSGHKINDEVIFPAAGFLSMAFEAGIWYHTHARGQYEQNVCSIQLSNVSIARSLSIPESGPPIEIMFVLRPGTEQAGRDLARRHEFVIYSYPDGAEVVEHCRGFMSVVPTETISDHEFHPNKRMNEIRVDHLYHQLKHHGIDYTGPFQRLAAVTAQGGYCSATIDDPEDVGEGYRSSMHPATIDTCLQTIFPAIRSLRGIQRAAMPTHIQEASLCVPGQTLAHRSLNISSQVQEASGDRFKADIEAHLEGLGCILSVKQMEATPVRGIPSKREHDFDQVKTCQKTALTIDPDFFTAHDIQFLCNANLTNASVTHRLSKLAHACRYYAKAATESIDNNDIHRMTSSQRQYFAWIQNQAALYTEVEECASRKILDDVKASGSEGEIVCRIGQNLASILKGDDDPLSLMLNEDLLSRLYRDDESMQRCAIQAAEYATVLGRKSPSLRILEIGAGTGGTTLPILQALSVPGGSLFEHYCFTDVSSGFFPNAKDKFASWIDRMSFDKLNIEDHPRNQGFEPGSYDLVIAANVLHATTYIDSTAKHVRSLLKPGGKLLLLESTRPTVHRSFFLGTLPGWWLGSMERNKDNPLLTVNEWHDVLQRTDFSGVDAAMHSYEIPEEQTDSLIVSSASSTSTKQASDDRPVQLVLSKEQLWGQAGNQAIGFYVAEDLMALFGSDRENIVFLGNADFDGRVCVFLGELDGPSILANLDNDSFAALKSMCKRAREIIWVTCGATERCENPRSALVLGLARVLRRENAHVQLTTLDLDPSSRFCANRLATSVFDFLQRRQPGSATRDHEWTQRDGKWLVPRIVTDDGPTQYVRSQTIRVDQLEHRLENFYQAKRPLCLAIGDVGTLQDLHFTDNIMLTQQPLGLDEVEIEVRASGVNFRDIMVSLGQMPDELVAECSGIVLAVGSQLQNDFSQGDRVYTWHVPRYASRVRAKGSLTRCIPPGFSFEDAASIPVVYSTAYHALVNIARLNAGETVLIHSGAGGVGQAAVTLALNIGAKVFTTVGSEQKKQLLVEKYGLSPSHIFSSRSNGFVKGIGDMTSGFGVDVVLNALAGSFLQDSINLLAPFGRFVEIGKNDILANSRMDLGIFSRSTTFTALDLVQLVREKPDIAADVFSRVDHLFRTGVARPPSPQTIFDISKIEDAFRIMQKGEHVGKLVVSHSPAAQVKVTPPHPRPAKLRPDASYLIIGGQGGLGRALCTFLVHCGARSLVILSPSGSQKPATRALVEEMAEIGVCLHALQCDVDDRRQVAAALAKCNIELPPIRGILHAGLLLQDSSFDNMSVEDFCHALRPKLAGTYNIHEAFQQQQTTLDFFVLLSSYVGLLGSPGQANYAAASTFQDAFARWRTSQGLPTRSLDLGTVQGAGSLHEKPEAMAHFERMGLGGIPLEAFYALIGYAISTPLNSIDESQTAIGWAPPSSWTGSVYKALDPRYSHLRPRINDSLGESSEDSSSTSPPTTGAKNLPQALASCRSQDELVSVTSEAISKQIVSILGVVSEDIDFGNNIAAHGGDSLVAIEFRNWFRKELRCSFTTDQILTGCSVQDLVLKAVREFQV</sequence>
<evidence type="ECO:0000256" key="6">
    <source>
        <dbReference type="ARBA" id="ARBA00023268"/>
    </source>
</evidence>
<dbReference type="SMART" id="SM00826">
    <property type="entry name" value="PKS_DH"/>
    <property type="match status" value="1"/>
</dbReference>
<organism evidence="13 14">
    <name type="scientific">Aspergillus wentii DTO 134E9</name>
    <dbReference type="NCBI Taxonomy" id="1073089"/>
    <lineage>
        <taxon>Eukaryota</taxon>
        <taxon>Fungi</taxon>
        <taxon>Dikarya</taxon>
        <taxon>Ascomycota</taxon>
        <taxon>Pezizomycotina</taxon>
        <taxon>Eurotiomycetes</taxon>
        <taxon>Eurotiomycetidae</taxon>
        <taxon>Eurotiales</taxon>
        <taxon>Aspergillaceae</taxon>
        <taxon>Aspergillus</taxon>
        <taxon>Aspergillus subgen. Cremei</taxon>
    </lineage>
</organism>
<feature type="compositionally biased region" description="Low complexity" evidence="9">
    <location>
        <begin position="2410"/>
        <end position="2428"/>
    </location>
</feature>
<dbReference type="RefSeq" id="XP_040693787.1">
    <property type="nucleotide sequence ID" value="XM_040839271.1"/>
</dbReference>